<reference evidence="1" key="1">
    <citation type="journal article" date="2002" name="Nature">
        <title>The genome sequence and structure of rice chromosome 1.</title>
        <authorList>
            <person name="Sasaki T."/>
            <person name="Matsumoto T."/>
            <person name="Yamamoto K."/>
            <person name="Sakata K."/>
            <person name="Baba T."/>
            <person name="Katayose Y."/>
            <person name="Wu J."/>
            <person name="Niimura Y."/>
            <person name="Cheng Z."/>
            <person name="Nagamura Y."/>
            <person name="Antonio B.A."/>
            <person name="Kanamori H."/>
            <person name="Hosokawa S."/>
            <person name="Masukawa M."/>
            <person name="Arikawa K."/>
            <person name="Chiden Y."/>
            <person name="Hayashi M."/>
            <person name="Okamoto M."/>
            <person name="Ando T."/>
            <person name="Aoki H."/>
            <person name="Arita K."/>
            <person name="Hamada M."/>
            <person name="Harada C."/>
            <person name="Hijishita S."/>
            <person name="Honda M."/>
            <person name="Ichikawa Y."/>
            <person name="Idonuma A."/>
            <person name="Iijima M."/>
            <person name="Ikeda M."/>
            <person name="Ikeno M."/>
            <person name="Itoh S."/>
            <person name="Itoh T."/>
            <person name="Itoh Y."/>
            <person name="Itoh Y."/>
            <person name="Iwabuchi A."/>
            <person name="Kamiya K."/>
            <person name="Karasawa W."/>
            <person name="Katagiri S."/>
            <person name="Kikuta A."/>
            <person name="Kobayashi N."/>
            <person name="Kono I."/>
            <person name="Machita K."/>
            <person name="Maehara T."/>
            <person name="Mizuno H."/>
            <person name="Mizubayashi T."/>
            <person name="Mukai Y."/>
            <person name="Nagasaki H."/>
            <person name="Nakashima M."/>
            <person name="Nakama Y."/>
            <person name="Nakamichi Y."/>
            <person name="Nakamura M."/>
            <person name="Namiki N."/>
            <person name="Negishi M."/>
            <person name="Ohta I."/>
            <person name="Ono N."/>
            <person name="Saji S."/>
            <person name="Sakai K."/>
            <person name="Shibata M."/>
            <person name="Shimokawa T."/>
            <person name="Shomura A."/>
            <person name="Song J."/>
            <person name="Takazaki Y."/>
            <person name="Terasawa K."/>
            <person name="Tsuji K."/>
            <person name="Waki K."/>
            <person name="Yamagata H."/>
            <person name="Yamane H."/>
            <person name="Yoshiki S."/>
            <person name="Yoshihara R."/>
            <person name="Yukawa K."/>
            <person name="Zhong H."/>
            <person name="Iwama H."/>
            <person name="Endo T."/>
            <person name="Ito H."/>
            <person name="Hahn J.H."/>
            <person name="Kim H.I."/>
            <person name="Eun M.Y."/>
            <person name="Yano M."/>
            <person name="Jiang J."/>
            <person name="Gojobori T."/>
        </authorList>
    </citation>
    <scope>NUCLEOTIDE SEQUENCE [LARGE SCALE GENOMIC DNA]</scope>
</reference>
<dbReference type="EMBL" id="AP003238">
    <property type="protein sequence ID" value="BAD87123.1"/>
    <property type="molecule type" value="Genomic_DNA"/>
</dbReference>
<dbReference type="Proteomes" id="UP000817658">
    <property type="component" value="Chromosome 1"/>
</dbReference>
<name>Q5JN28_ORYSJ</name>
<evidence type="ECO:0000313" key="1">
    <source>
        <dbReference type="EMBL" id="BAD87123.1"/>
    </source>
</evidence>
<organism evidence="1">
    <name type="scientific">Oryza sativa subsp. japonica</name>
    <name type="common">Rice</name>
    <dbReference type="NCBI Taxonomy" id="39947"/>
    <lineage>
        <taxon>Eukaryota</taxon>
        <taxon>Viridiplantae</taxon>
        <taxon>Streptophyta</taxon>
        <taxon>Embryophyta</taxon>
        <taxon>Tracheophyta</taxon>
        <taxon>Spermatophyta</taxon>
        <taxon>Magnoliopsida</taxon>
        <taxon>Liliopsida</taxon>
        <taxon>Poales</taxon>
        <taxon>Poaceae</taxon>
        <taxon>BOP clade</taxon>
        <taxon>Oryzoideae</taxon>
        <taxon>Oryzeae</taxon>
        <taxon>Oryzinae</taxon>
        <taxon>Oryza</taxon>
        <taxon>Oryza sativa</taxon>
    </lineage>
</organism>
<sequence length="52" mass="6009">MMRHSEEGPDCARRQGEVLEQHQLSVSWTPAFLQGARLHIRGPWRGFGHQNL</sequence>
<accession>Q5JN28</accession>
<proteinExistence type="predicted"/>
<dbReference type="AlphaFoldDB" id="Q5JN28"/>
<protein>
    <submittedName>
        <fullName evidence="1">Uncharacterized protein</fullName>
    </submittedName>
</protein>
<gene>
    <name evidence="1" type="primary">P0401G10.21-2</name>
</gene>